<dbReference type="Proteomes" id="UP001489004">
    <property type="component" value="Unassembled WGS sequence"/>
</dbReference>
<sequence length="497" mass="52622">MQGSADLRTPSIEFELGELLEAAKQQKPAVQGSTFAPSFIELAAQVFARASGRDPSQRQLQLLADEFANLYNAFCLGELVAQAPGAAQQADQAPASSSDRTSSCGSVPRDMQMQAQGMPPTAAPKSMVYGPYAAVAMAILHVEKAHLKGENAAPAGTSTAVFMAHANAAHTAMCHRQHAYNKCCCGLPAKLREYDMGRLDAVCHNAGAEDREDCGYLYILTDNDKLTGLSFTAATGSRRGKQPAGSSARGAPKAQSLANLAHTNTNKRCPNCGHQHGNAKATECGMVMPDGTRCTYKFAVKATAKTAINSATAPKLQDTFPDDSLTLQSAKSSFKAVVTAANNFAERTGLSVGVFALGAVHTSSSDKNTAFVTLRDVNGLPGKAAALMHYAGAPAKKIFDNDGMRAVMLQSAYIHCVALVEKHAEKQKRSANSLVGKPCDEVLAKFGLAHLKDKFIEEKIDLSILHKLTDEQLGALGVETLGDKIKIRAVAADMLPK</sequence>
<proteinExistence type="predicted"/>
<keyword evidence="4" id="KW-1185">Reference proteome</keyword>
<feature type="compositionally biased region" description="Low complexity" evidence="1">
    <location>
        <begin position="89"/>
        <end position="99"/>
    </location>
</feature>
<dbReference type="SUPFAM" id="SSF47769">
    <property type="entry name" value="SAM/Pointed domain"/>
    <property type="match status" value="1"/>
</dbReference>
<evidence type="ECO:0000313" key="3">
    <source>
        <dbReference type="EMBL" id="KAK9820419.1"/>
    </source>
</evidence>
<evidence type="ECO:0000256" key="1">
    <source>
        <dbReference type="SAM" id="MobiDB-lite"/>
    </source>
</evidence>
<evidence type="ECO:0000259" key="2">
    <source>
        <dbReference type="Pfam" id="PF00536"/>
    </source>
</evidence>
<feature type="region of interest" description="Disordered" evidence="1">
    <location>
        <begin position="89"/>
        <end position="119"/>
    </location>
</feature>
<name>A0AAW1QG71_9CHLO</name>
<dbReference type="AlphaFoldDB" id="A0AAW1QG71"/>
<protein>
    <recommendedName>
        <fullName evidence="2">SAM domain-containing protein</fullName>
    </recommendedName>
</protein>
<reference evidence="3 4" key="1">
    <citation type="journal article" date="2024" name="Nat. Commun.">
        <title>Phylogenomics reveals the evolutionary origins of lichenization in chlorophyte algae.</title>
        <authorList>
            <person name="Puginier C."/>
            <person name="Libourel C."/>
            <person name="Otte J."/>
            <person name="Skaloud P."/>
            <person name="Haon M."/>
            <person name="Grisel S."/>
            <person name="Petersen M."/>
            <person name="Berrin J.G."/>
            <person name="Delaux P.M."/>
            <person name="Dal Grande F."/>
            <person name="Keller J."/>
        </authorList>
    </citation>
    <scope>NUCLEOTIDE SEQUENCE [LARGE SCALE GENOMIC DNA]</scope>
    <source>
        <strain evidence="3 4">SAG 2043</strain>
    </source>
</reference>
<comment type="caution">
    <text evidence="3">The sequence shown here is derived from an EMBL/GenBank/DDBJ whole genome shotgun (WGS) entry which is preliminary data.</text>
</comment>
<dbReference type="InterPro" id="IPR013761">
    <property type="entry name" value="SAM/pointed_sf"/>
</dbReference>
<dbReference type="Gene3D" id="1.10.150.50">
    <property type="entry name" value="Transcription Factor, Ets-1"/>
    <property type="match status" value="1"/>
</dbReference>
<evidence type="ECO:0000313" key="4">
    <source>
        <dbReference type="Proteomes" id="UP001489004"/>
    </source>
</evidence>
<dbReference type="CDD" id="cd09487">
    <property type="entry name" value="SAM_superfamily"/>
    <property type="match status" value="1"/>
</dbReference>
<dbReference type="EMBL" id="JALJOR010000003">
    <property type="protein sequence ID" value="KAK9820419.1"/>
    <property type="molecule type" value="Genomic_DNA"/>
</dbReference>
<accession>A0AAW1QG71</accession>
<feature type="domain" description="SAM" evidence="2">
    <location>
        <begin position="442"/>
        <end position="487"/>
    </location>
</feature>
<dbReference type="InterPro" id="IPR001660">
    <property type="entry name" value="SAM"/>
</dbReference>
<dbReference type="Pfam" id="PF00536">
    <property type="entry name" value="SAM_1"/>
    <property type="match status" value="1"/>
</dbReference>
<gene>
    <name evidence="3" type="ORF">WJX72_010075</name>
</gene>
<organism evidence="3 4">
    <name type="scientific">[Myrmecia] bisecta</name>
    <dbReference type="NCBI Taxonomy" id="41462"/>
    <lineage>
        <taxon>Eukaryota</taxon>
        <taxon>Viridiplantae</taxon>
        <taxon>Chlorophyta</taxon>
        <taxon>core chlorophytes</taxon>
        <taxon>Trebouxiophyceae</taxon>
        <taxon>Trebouxiales</taxon>
        <taxon>Trebouxiaceae</taxon>
        <taxon>Myrmecia</taxon>
    </lineage>
</organism>